<evidence type="ECO:0000313" key="2">
    <source>
        <dbReference type="EMBL" id="OLQ00114.1"/>
    </source>
</evidence>
<protein>
    <submittedName>
        <fullName evidence="2">Uncharacterized protein</fullName>
    </submittedName>
</protein>
<name>A0A1Q9DY54_SYMMI</name>
<dbReference type="EMBL" id="LSRX01000339">
    <property type="protein sequence ID" value="OLQ00114.1"/>
    <property type="molecule type" value="Genomic_DNA"/>
</dbReference>
<reference evidence="2 3" key="1">
    <citation type="submission" date="2016-02" db="EMBL/GenBank/DDBJ databases">
        <title>Genome analysis of coral dinoflagellate symbionts highlights evolutionary adaptations to a symbiotic lifestyle.</title>
        <authorList>
            <person name="Aranda M."/>
            <person name="Li Y."/>
            <person name="Liew Y.J."/>
            <person name="Baumgarten S."/>
            <person name="Simakov O."/>
            <person name="Wilson M."/>
            <person name="Piel J."/>
            <person name="Ashoor H."/>
            <person name="Bougouffa S."/>
            <person name="Bajic V.B."/>
            <person name="Ryu T."/>
            <person name="Ravasi T."/>
            <person name="Bayer T."/>
            <person name="Micklem G."/>
            <person name="Kim H."/>
            <person name="Bhak J."/>
            <person name="Lajeunesse T.C."/>
            <person name="Voolstra C.R."/>
        </authorList>
    </citation>
    <scope>NUCLEOTIDE SEQUENCE [LARGE SCALE GENOMIC DNA]</scope>
    <source>
        <strain evidence="2 3">CCMP2467</strain>
    </source>
</reference>
<organism evidence="2 3">
    <name type="scientific">Symbiodinium microadriaticum</name>
    <name type="common">Dinoflagellate</name>
    <name type="synonym">Zooxanthella microadriatica</name>
    <dbReference type="NCBI Taxonomy" id="2951"/>
    <lineage>
        <taxon>Eukaryota</taxon>
        <taxon>Sar</taxon>
        <taxon>Alveolata</taxon>
        <taxon>Dinophyceae</taxon>
        <taxon>Suessiales</taxon>
        <taxon>Symbiodiniaceae</taxon>
        <taxon>Symbiodinium</taxon>
    </lineage>
</organism>
<evidence type="ECO:0000313" key="3">
    <source>
        <dbReference type="Proteomes" id="UP000186817"/>
    </source>
</evidence>
<proteinExistence type="predicted"/>
<evidence type="ECO:0000256" key="1">
    <source>
        <dbReference type="SAM" id="MobiDB-lite"/>
    </source>
</evidence>
<feature type="region of interest" description="Disordered" evidence="1">
    <location>
        <begin position="55"/>
        <end position="75"/>
    </location>
</feature>
<dbReference type="Proteomes" id="UP000186817">
    <property type="component" value="Unassembled WGS sequence"/>
</dbReference>
<accession>A0A1Q9DY54</accession>
<gene>
    <name evidence="2" type="ORF">AK812_SmicGene17246</name>
</gene>
<sequence>MGVAYGFFKLELHRTEIIIRGVGAAALSAVTLAVPGLQHKDTVGESVALQPSYHIPPRDSSPAQWSQTSTEATKQDKIQDLLDQLENARHSEMKKDDFMKIRKLSTVDPSRIYGMDMENVSDVSVRVATAPSHLRAPCTAAAAMDGVAKAAHQRAKEKER</sequence>
<keyword evidence="3" id="KW-1185">Reference proteome</keyword>
<dbReference type="OrthoDB" id="10648197at2759"/>
<comment type="caution">
    <text evidence="2">The sequence shown here is derived from an EMBL/GenBank/DDBJ whole genome shotgun (WGS) entry which is preliminary data.</text>
</comment>
<dbReference type="AlphaFoldDB" id="A0A1Q9DY54"/>
<feature type="compositionally biased region" description="Polar residues" evidence="1">
    <location>
        <begin position="61"/>
        <end position="72"/>
    </location>
</feature>